<dbReference type="InterPro" id="IPR013780">
    <property type="entry name" value="Glyco_hydro_b"/>
</dbReference>
<evidence type="ECO:0000256" key="9">
    <source>
        <dbReference type="ARBA" id="ARBA00023295"/>
    </source>
</evidence>
<feature type="signal peptide" evidence="11">
    <location>
        <begin position="1"/>
        <end position="18"/>
    </location>
</feature>
<reference evidence="13 14" key="1">
    <citation type="journal article" date="2019" name="Sci. Rep.">
        <title>Orb-weaving spider Araneus ventricosus genome elucidates the spidroin gene catalogue.</title>
        <authorList>
            <person name="Kono N."/>
            <person name="Nakamura H."/>
            <person name="Ohtoshi R."/>
            <person name="Moran D.A.P."/>
            <person name="Shinohara A."/>
            <person name="Yoshida Y."/>
            <person name="Fujiwara M."/>
            <person name="Mori M."/>
            <person name="Tomita M."/>
            <person name="Arakawa K."/>
        </authorList>
    </citation>
    <scope>NUCLEOTIDE SEQUENCE [LARGE SCALE GENOMIC DNA]</scope>
</reference>
<accession>A0A4Y2S4A7</accession>
<dbReference type="CDD" id="cd14792">
    <property type="entry name" value="GH27"/>
    <property type="match status" value="1"/>
</dbReference>
<comment type="caution">
    <text evidence="13">The sequence shown here is derived from an EMBL/GenBank/DDBJ whole genome shotgun (WGS) entry which is preliminary data.</text>
</comment>
<dbReference type="PANTHER" id="PTHR11452">
    <property type="entry name" value="ALPHA-GALACTOSIDASE/ALPHA-N-ACETYLGALACTOSAMINIDASE"/>
    <property type="match status" value="1"/>
</dbReference>
<evidence type="ECO:0000313" key="14">
    <source>
        <dbReference type="Proteomes" id="UP000499080"/>
    </source>
</evidence>
<dbReference type="Pfam" id="PF16499">
    <property type="entry name" value="Melibiase_2"/>
    <property type="match status" value="1"/>
</dbReference>
<dbReference type="GO" id="GO:0005764">
    <property type="term" value="C:lysosome"/>
    <property type="evidence" value="ECO:0007669"/>
    <property type="project" value="UniProtKB-SubCell"/>
</dbReference>
<dbReference type="EMBL" id="BGPR01019741">
    <property type="protein sequence ID" value="GBN82811.1"/>
    <property type="molecule type" value="Genomic_DNA"/>
</dbReference>
<dbReference type="GO" id="GO:0004557">
    <property type="term" value="F:alpha-galactosidase activity"/>
    <property type="evidence" value="ECO:0007669"/>
    <property type="project" value="TreeGrafter"/>
</dbReference>
<dbReference type="InterPro" id="IPR000111">
    <property type="entry name" value="Glyco_hydro_27/36_CS"/>
</dbReference>
<evidence type="ECO:0000259" key="12">
    <source>
        <dbReference type="Pfam" id="PF17450"/>
    </source>
</evidence>
<evidence type="ECO:0000256" key="2">
    <source>
        <dbReference type="ARBA" id="ARBA00009743"/>
    </source>
</evidence>
<evidence type="ECO:0000256" key="6">
    <source>
        <dbReference type="ARBA" id="ARBA00023157"/>
    </source>
</evidence>
<dbReference type="Pfam" id="PF17450">
    <property type="entry name" value="Melibiase_2_C"/>
    <property type="match status" value="1"/>
</dbReference>
<comment type="similarity">
    <text evidence="2 10">Belongs to the glycosyl hydrolase 27 family.</text>
</comment>
<dbReference type="Proteomes" id="UP000499080">
    <property type="component" value="Unassembled WGS sequence"/>
</dbReference>
<gene>
    <name evidence="13" type="primary">NAGA_1</name>
    <name evidence="13" type="ORF">AVEN_98588_1</name>
</gene>
<dbReference type="InterPro" id="IPR035373">
    <property type="entry name" value="Melibiase/NAGA_C"/>
</dbReference>
<dbReference type="InterPro" id="IPR013785">
    <property type="entry name" value="Aldolase_TIM"/>
</dbReference>
<evidence type="ECO:0000256" key="10">
    <source>
        <dbReference type="RuleBase" id="RU361168"/>
    </source>
</evidence>
<keyword evidence="7" id="KW-0325">Glycoprotein</keyword>
<comment type="subcellular location">
    <subcellularLocation>
        <location evidence="1">Lysosome</location>
    </subcellularLocation>
</comment>
<dbReference type="AlphaFoldDB" id="A0A4Y2S4A7"/>
<name>A0A4Y2S4A7_ARAVE</name>
<evidence type="ECO:0000256" key="8">
    <source>
        <dbReference type="ARBA" id="ARBA00023228"/>
    </source>
</evidence>
<keyword evidence="5" id="KW-0443">Lipid metabolism</keyword>
<dbReference type="PRINTS" id="PR00740">
    <property type="entry name" value="GLHYDRLASE27"/>
</dbReference>
<dbReference type="SUPFAM" id="SSF51011">
    <property type="entry name" value="Glycosyl hydrolase domain"/>
    <property type="match status" value="1"/>
</dbReference>
<evidence type="ECO:0000313" key="13">
    <source>
        <dbReference type="EMBL" id="GBN82811.1"/>
    </source>
</evidence>
<dbReference type="Gene3D" id="2.60.40.1180">
    <property type="entry name" value="Golgi alpha-mannosidase II"/>
    <property type="match status" value="1"/>
</dbReference>
<sequence length="438" mass="49688">MALINVILALALPISALGLNNKLALKPPMGWLSWERFTCNTDCKNDPENCISERLYKQMADRLVADGYKDVGYEYVNIDDCWMEKERDTDGKLVPDHKRFPNGIKGLADYVHAKGLKLGLYQDVGTQTCAGYPGSYDYFDIDARTFADWEIDMLKVDGCYADAKEMDKTYPEFSKHINSTRRDIVFSCEWPLYQTNVGIKPNYKEIAKYCNMWRNYNDVEDSWKSILSIVDFYIENQDELIAAAGPGQWNDPDMILAGNFGLSYDEAKAQFMLWAIMASPLLMSNDLRNIEKEFSDLLKNKEIIAVNQDGLGIMGRMVKKVGKIEIWTRPIYPLNHLKNTSFAILVFNRNTLGGPKTVNIQLNSIELESSMCYSIYDVFKPEATTKYCPQDTLKVRVNPSGANMLIAKHHNGSANLSLNVGLLSFLLCIMVKGIRKTV</sequence>
<evidence type="ECO:0000256" key="4">
    <source>
        <dbReference type="ARBA" id="ARBA00022801"/>
    </source>
</evidence>
<dbReference type="GO" id="GO:0016020">
    <property type="term" value="C:membrane"/>
    <property type="evidence" value="ECO:0007669"/>
    <property type="project" value="GOC"/>
</dbReference>
<evidence type="ECO:0000256" key="3">
    <source>
        <dbReference type="ARBA" id="ARBA00011738"/>
    </source>
</evidence>
<dbReference type="FunFam" id="3.20.20.70:FF:000070">
    <property type="entry name" value="Alpha-galactosidase"/>
    <property type="match status" value="1"/>
</dbReference>
<keyword evidence="14" id="KW-1185">Reference proteome</keyword>
<keyword evidence="4 10" id="KW-0378">Hydrolase</keyword>
<dbReference type="GO" id="GO:0019377">
    <property type="term" value="P:glycolipid catabolic process"/>
    <property type="evidence" value="ECO:0007669"/>
    <property type="project" value="UniProtKB-ARBA"/>
</dbReference>
<feature type="domain" description="Alpha galactosidase A C-terminal" evidence="12">
    <location>
        <begin position="312"/>
        <end position="401"/>
    </location>
</feature>
<keyword evidence="8" id="KW-0458">Lysosome</keyword>
<feature type="chain" id="PRO_5021466057" description="Alpha-galactosidase" evidence="11">
    <location>
        <begin position="19"/>
        <end position="438"/>
    </location>
</feature>
<dbReference type="OrthoDB" id="5795902at2759"/>
<dbReference type="EC" id="3.2.1.-" evidence="10"/>
<dbReference type="PROSITE" id="PS00512">
    <property type="entry name" value="ALPHA_GALACTOSIDASE"/>
    <property type="match status" value="1"/>
</dbReference>
<proteinExistence type="inferred from homology"/>
<keyword evidence="6 10" id="KW-1015">Disulfide bond</keyword>
<protein>
    <recommendedName>
        <fullName evidence="10">Alpha-galactosidase</fullName>
        <ecNumber evidence="10">3.2.1.-</ecNumber>
    </recommendedName>
</protein>
<evidence type="ECO:0000256" key="1">
    <source>
        <dbReference type="ARBA" id="ARBA00004371"/>
    </source>
</evidence>
<keyword evidence="9 10" id="KW-0326">Glycosidase</keyword>
<comment type="subunit">
    <text evidence="3 10">Homodimer.</text>
</comment>
<dbReference type="InterPro" id="IPR017853">
    <property type="entry name" value="GH"/>
</dbReference>
<evidence type="ECO:0000256" key="7">
    <source>
        <dbReference type="ARBA" id="ARBA00023180"/>
    </source>
</evidence>
<dbReference type="GO" id="GO:0016139">
    <property type="term" value="P:glycoside catabolic process"/>
    <property type="evidence" value="ECO:0007669"/>
    <property type="project" value="TreeGrafter"/>
</dbReference>
<dbReference type="GO" id="GO:0009311">
    <property type="term" value="P:oligosaccharide metabolic process"/>
    <property type="evidence" value="ECO:0007669"/>
    <property type="project" value="TreeGrafter"/>
</dbReference>
<dbReference type="PANTHER" id="PTHR11452:SF83">
    <property type="entry name" value="ALPHA-GALACTOSIDASE"/>
    <property type="match status" value="1"/>
</dbReference>
<dbReference type="InterPro" id="IPR002241">
    <property type="entry name" value="Glyco_hydro_27"/>
</dbReference>
<organism evidence="13 14">
    <name type="scientific">Araneus ventricosus</name>
    <name type="common">Orbweaver spider</name>
    <name type="synonym">Epeira ventricosa</name>
    <dbReference type="NCBI Taxonomy" id="182803"/>
    <lineage>
        <taxon>Eukaryota</taxon>
        <taxon>Metazoa</taxon>
        <taxon>Ecdysozoa</taxon>
        <taxon>Arthropoda</taxon>
        <taxon>Chelicerata</taxon>
        <taxon>Arachnida</taxon>
        <taxon>Araneae</taxon>
        <taxon>Araneomorphae</taxon>
        <taxon>Entelegynae</taxon>
        <taxon>Araneoidea</taxon>
        <taxon>Araneidae</taxon>
        <taxon>Araneus</taxon>
    </lineage>
</organism>
<evidence type="ECO:0000256" key="11">
    <source>
        <dbReference type="SAM" id="SignalP"/>
    </source>
</evidence>
<evidence type="ECO:0000256" key="5">
    <source>
        <dbReference type="ARBA" id="ARBA00023098"/>
    </source>
</evidence>
<dbReference type="SUPFAM" id="SSF51445">
    <property type="entry name" value="(Trans)glycosidases"/>
    <property type="match status" value="1"/>
</dbReference>
<keyword evidence="11" id="KW-0732">Signal</keyword>
<dbReference type="Gene3D" id="3.20.20.70">
    <property type="entry name" value="Aldolase class I"/>
    <property type="match status" value="1"/>
</dbReference>